<sequence length="397" mass="43496">MGHHGFTQLPSLPNESWMVPATQPRRRPFSRVELCLLVPLTAFSAAVTVFTTIYLIRHRGTIKPVAIAALCCTGLMLLVLVYIVCRRLQRPDWHRDVEAGHVQKWQISAPLGPSSGTKQTTCDSKGLYTAVPESRPSTPGKSTLSSKVRLAVKRTFSSGLLSQSPLESPQGDRTALIRQNFDGESRSSSDSSEDEAGEGLWRSVFELAGDARLEQLRRANLKRLSRESRHSRYEMSGWESDKSKEATRVEIVVTKPPPTAAGDGGGRASLADVRSLRDVALAFDPLRANPVQLSRDPSVRQTKSSHDLPSLLKSNDRKTPSLRRPRSAEPGPSRENKLTPPAGGNSSRLLPVVPSLPALQPRSASPRSREPRGLRKLPNPSDHDLREVFKIGHGGSS</sequence>
<proteinExistence type="predicted"/>
<feature type="region of interest" description="Disordered" evidence="1">
    <location>
        <begin position="292"/>
        <end position="397"/>
    </location>
</feature>
<evidence type="ECO:0000313" key="3">
    <source>
        <dbReference type="EMBL" id="KAK0632895.1"/>
    </source>
</evidence>
<accession>A0AA39XGY0</accession>
<comment type="caution">
    <text evidence="3">The sequence shown here is derived from an EMBL/GenBank/DDBJ whole genome shotgun (WGS) entry which is preliminary data.</text>
</comment>
<dbReference type="EMBL" id="JAULSU010000001">
    <property type="protein sequence ID" value="KAK0632895.1"/>
    <property type="molecule type" value="Genomic_DNA"/>
</dbReference>
<evidence type="ECO:0000313" key="4">
    <source>
        <dbReference type="Proteomes" id="UP001175000"/>
    </source>
</evidence>
<name>A0AA39XGY0_9PEZI</name>
<keyword evidence="4" id="KW-1185">Reference proteome</keyword>
<organism evidence="3 4">
    <name type="scientific">Immersiella caudata</name>
    <dbReference type="NCBI Taxonomy" id="314043"/>
    <lineage>
        <taxon>Eukaryota</taxon>
        <taxon>Fungi</taxon>
        <taxon>Dikarya</taxon>
        <taxon>Ascomycota</taxon>
        <taxon>Pezizomycotina</taxon>
        <taxon>Sordariomycetes</taxon>
        <taxon>Sordariomycetidae</taxon>
        <taxon>Sordariales</taxon>
        <taxon>Lasiosphaeriaceae</taxon>
        <taxon>Immersiella</taxon>
    </lineage>
</organism>
<protein>
    <submittedName>
        <fullName evidence="3">Uncharacterized protein</fullName>
    </submittedName>
</protein>
<keyword evidence="2" id="KW-0812">Transmembrane</keyword>
<keyword evidence="2" id="KW-0472">Membrane</keyword>
<evidence type="ECO:0000256" key="1">
    <source>
        <dbReference type="SAM" id="MobiDB-lite"/>
    </source>
</evidence>
<feature type="compositionally biased region" description="Basic and acidic residues" evidence="1">
    <location>
        <begin position="381"/>
        <end position="390"/>
    </location>
</feature>
<keyword evidence="2" id="KW-1133">Transmembrane helix</keyword>
<reference evidence="3" key="1">
    <citation type="submission" date="2023-06" db="EMBL/GenBank/DDBJ databases">
        <title>Genome-scale phylogeny and comparative genomics of the fungal order Sordariales.</title>
        <authorList>
            <consortium name="Lawrence Berkeley National Laboratory"/>
            <person name="Hensen N."/>
            <person name="Bonometti L."/>
            <person name="Westerberg I."/>
            <person name="Brannstrom I.O."/>
            <person name="Guillou S."/>
            <person name="Cros-Aarteil S."/>
            <person name="Calhoun S."/>
            <person name="Haridas S."/>
            <person name="Kuo A."/>
            <person name="Mondo S."/>
            <person name="Pangilinan J."/>
            <person name="Riley R."/>
            <person name="Labutti K."/>
            <person name="Andreopoulos B."/>
            <person name="Lipzen A."/>
            <person name="Chen C."/>
            <person name="Yanf M."/>
            <person name="Daum C."/>
            <person name="Ng V."/>
            <person name="Clum A."/>
            <person name="Steindorff A."/>
            <person name="Ohm R."/>
            <person name="Martin F."/>
            <person name="Silar P."/>
            <person name="Natvig D."/>
            <person name="Lalanne C."/>
            <person name="Gautier V."/>
            <person name="Ament-Velasquez S.L."/>
            <person name="Kruys A."/>
            <person name="Hutchinson M.I."/>
            <person name="Powell A.J."/>
            <person name="Barry K."/>
            <person name="Miller A.N."/>
            <person name="Grigoriev I.V."/>
            <person name="Debuchy R."/>
            <person name="Gladieux P."/>
            <person name="Thoren M.H."/>
            <person name="Johannesson H."/>
        </authorList>
    </citation>
    <scope>NUCLEOTIDE SEQUENCE</scope>
    <source>
        <strain evidence="3">CBS 606.72</strain>
    </source>
</reference>
<dbReference type="Proteomes" id="UP001175000">
    <property type="component" value="Unassembled WGS sequence"/>
</dbReference>
<feature type="transmembrane region" description="Helical" evidence="2">
    <location>
        <begin position="34"/>
        <end position="56"/>
    </location>
</feature>
<evidence type="ECO:0000256" key="2">
    <source>
        <dbReference type="SAM" id="Phobius"/>
    </source>
</evidence>
<gene>
    <name evidence="3" type="ORF">B0T14DRAFT_47481</name>
</gene>
<dbReference type="AlphaFoldDB" id="A0AA39XGY0"/>
<feature type="transmembrane region" description="Helical" evidence="2">
    <location>
        <begin position="62"/>
        <end position="85"/>
    </location>
</feature>